<dbReference type="PROSITE" id="PS00059">
    <property type="entry name" value="ADH_ZINC"/>
    <property type="match status" value="1"/>
</dbReference>
<comment type="caution">
    <text evidence="10">The sequence shown here is derived from an EMBL/GenBank/DDBJ whole genome shotgun (WGS) entry which is preliminary data.</text>
</comment>
<evidence type="ECO:0000256" key="5">
    <source>
        <dbReference type="ARBA" id="ARBA00023002"/>
    </source>
</evidence>
<dbReference type="PANTHER" id="PTHR43161">
    <property type="entry name" value="SORBITOL DEHYDROGENASE"/>
    <property type="match status" value="1"/>
</dbReference>
<feature type="compositionally biased region" description="Low complexity" evidence="7">
    <location>
        <begin position="228"/>
        <end position="238"/>
    </location>
</feature>
<dbReference type="AlphaFoldDB" id="A0A9P6JRR9"/>
<gene>
    <name evidence="10" type="ORF">CPB83DRAFT_882310</name>
</gene>
<comment type="similarity">
    <text evidence="2 6">Belongs to the zinc-containing alcohol dehydrogenase family.</text>
</comment>
<organism evidence="10 11">
    <name type="scientific">Crepidotus variabilis</name>
    <dbReference type="NCBI Taxonomy" id="179855"/>
    <lineage>
        <taxon>Eukaryota</taxon>
        <taxon>Fungi</taxon>
        <taxon>Dikarya</taxon>
        <taxon>Basidiomycota</taxon>
        <taxon>Agaricomycotina</taxon>
        <taxon>Agaricomycetes</taxon>
        <taxon>Agaricomycetidae</taxon>
        <taxon>Agaricales</taxon>
        <taxon>Agaricineae</taxon>
        <taxon>Crepidotaceae</taxon>
        <taxon>Crepidotus</taxon>
    </lineage>
</organism>
<dbReference type="InterPro" id="IPR036291">
    <property type="entry name" value="NAD(P)-bd_dom_sf"/>
</dbReference>
<feature type="region of interest" description="Disordered" evidence="7">
    <location>
        <begin position="228"/>
        <end position="247"/>
    </location>
</feature>
<dbReference type="Proteomes" id="UP000807306">
    <property type="component" value="Unassembled WGS sequence"/>
</dbReference>
<dbReference type="GO" id="GO:0006062">
    <property type="term" value="P:sorbitol catabolic process"/>
    <property type="evidence" value="ECO:0007669"/>
    <property type="project" value="TreeGrafter"/>
</dbReference>
<evidence type="ECO:0000256" key="4">
    <source>
        <dbReference type="ARBA" id="ARBA00022833"/>
    </source>
</evidence>
<evidence type="ECO:0000313" key="11">
    <source>
        <dbReference type="Proteomes" id="UP000807306"/>
    </source>
</evidence>
<evidence type="ECO:0000256" key="6">
    <source>
        <dbReference type="RuleBase" id="RU361277"/>
    </source>
</evidence>
<dbReference type="InterPro" id="IPR011032">
    <property type="entry name" value="GroES-like_sf"/>
</dbReference>
<feature type="domain" description="Alcohol dehydrogenase-like N-terminal" evidence="9">
    <location>
        <begin position="29"/>
        <end position="160"/>
    </location>
</feature>
<dbReference type="InterPro" id="IPR013149">
    <property type="entry name" value="ADH-like_C"/>
</dbReference>
<dbReference type="OrthoDB" id="5363962at2759"/>
<evidence type="ECO:0000256" key="7">
    <source>
        <dbReference type="SAM" id="MobiDB-lite"/>
    </source>
</evidence>
<keyword evidence="5" id="KW-0560">Oxidoreductase</keyword>
<dbReference type="SUPFAM" id="SSF51735">
    <property type="entry name" value="NAD(P)-binding Rossmann-fold domains"/>
    <property type="match status" value="1"/>
</dbReference>
<evidence type="ECO:0000259" key="9">
    <source>
        <dbReference type="Pfam" id="PF08240"/>
    </source>
</evidence>
<dbReference type="PANTHER" id="PTHR43161:SF25">
    <property type="entry name" value="ALCOHOL DEHYDROGENASE, PUTATIVE (AFU_ORTHOLOGUE AFUA_1G14390)-RELATED"/>
    <property type="match status" value="1"/>
</dbReference>
<dbReference type="GO" id="GO:0003939">
    <property type="term" value="F:L-iditol 2-dehydrogenase (NAD+) activity"/>
    <property type="evidence" value="ECO:0007669"/>
    <property type="project" value="TreeGrafter"/>
</dbReference>
<evidence type="ECO:0000256" key="2">
    <source>
        <dbReference type="ARBA" id="ARBA00008072"/>
    </source>
</evidence>
<comment type="cofactor">
    <cofactor evidence="1 6">
        <name>Zn(2+)</name>
        <dbReference type="ChEBI" id="CHEBI:29105"/>
    </cofactor>
</comment>
<dbReference type="Gene3D" id="3.40.50.720">
    <property type="entry name" value="NAD(P)-binding Rossmann-like Domain"/>
    <property type="match status" value="3"/>
</dbReference>
<accession>A0A9P6JRR9</accession>
<evidence type="ECO:0000256" key="3">
    <source>
        <dbReference type="ARBA" id="ARBA00022723"/>
    </source>
</evidence>
<dbReference type="Pfam" id="PF08240">
    <property type="entry name" value="ADH_N"/>
    <property type="match status" value="1"/>
</dbReference>
<dbReference type="GO" id="GO:0008270">
    <property type="term" value="F:zinc ion binding"/>
    <property type="evidence" value="ECO:0007669"/>
    <property type="project" value="InterPro"/>
</dbReference>
<sequence length="493" mass="51718">MSLPTTPSAILYAPTDIRIEDRPIWAPSPTSVQIAVAATGLCGSDLHYYSAGRNGDFAVRAPLVLGHEAAGTIVALGSSVNSPGVNASDDSQLRVGMRVAIEAGVYCRNELGDCEYCAVGRYNLCKKMRFASSASRFPHLDGTLTGRMNHPAFVVHPLPDNVSFEQAALAEPLSVLIHASRRCGLSTWRASHPSYAFTSPGTVEPTVASSSGSGSGLCRPHPYPAPIPLSSSPSPSSSNNNTTQTHPKGPTVLVFGVGAIGLLACLLAKYHGASRVCAVDINEKRLEWARREGFCDEVFCVPSSDKERQQQGDGCCAAPPSVSASATPKPQTQAQPSSTDPMKASQQLSSSILSSFSPPTSTTSPFLGFSYTFECTGHPSSIASSILCTAPGGKVCLIGMGARNMMMPVSQAATREVDLVGVFRYAGCYGDALRVLGSAEVVGLAGTVGEMVLKLVTHRFGLEDTKKAFELLRKGEDEDGGLVLKVMIGSGEA</sequence>
<feature type="domain" description="Alcohol dehydrogenase-like C-terminal" evidence="8">
    <location>
        <begin position="368"/>
        <end position="433"/>
    </location>
</feature>
<feature type="compositionally biased region" description="Low complexity" evidence="7">
    <location>
        <begin position="317"/>
        <end position="330"/>
    </location>
</feature>
<proteinExistence type="inferred from homology"/>
<keyword evidence="4 6" id="KW-0862">Zinc</keyword>
<dbReference type="CDD" id="cd05285">
    <property type="entry name" value="sorbitol_DH"/>
    <property type="match status" value="1"/>
</dbReference>
<name>A0A9P6JRR9_9AGAR</name>
<feature type="compositionally biased region" description="Polar residues" evidence="7">
    <location>
        <begin position="331"/>
        <end position="344"/>
    </location>
</feature>
<dbReference type="InterPro" id="IPR013154">
    <property type="entry name" value="ADH-like_N"/>
</dbReference>
<evidence type="ECO:0000256" key="1">
    <source>
        <dbReference type="ARBA" id="ARBA00001947"/>
    </source>
</evidence>
<dbReference type="InterPro" id="IPR002328">
    <property type="entry name" value="ADH_Zn_CS"/>
</dbReference>
<dbReference type="Gene3D" id="3.90.180.10">
    <property type="entry name" value="Medium-chain alcohol dehydrogenases, catalytic domain"/>
    <property type="match status" value="2"/>
</dbReference>
<evidence type="ECO:0000259" key="8">
    <source>
        <dbReference type="Pfam" id="PF00107"/>
    </source>
</evidence>
<dbReference type="InterPro" id="IPR045306">
    <property type="entry name" value="SDH-like"/>
</dbReference>
<reference evidence="10" key="1">
    <citation type="submission" date="2020-11" db="EMBL/GenBank/DDBJ databases">
        <authorList>
            <consortium name="DOE Joint Genome Institute"/>
            <person name="Ahrendt S."/>
            <person name="Riley R."/>
            <person name="Andreopoulos W."/>
            <person name="Labutti K."/>
            <person name="Pangilinan J."/>
            <person name="Ruiz-Duenas F.J."/>
            <person name="Barrasa J.M."/>
            <person name="Sanchez-Garcia M."/>
            <person name="Camarero S."/>
            <person name="Miyauchi S."/>
            <person name="Serrano A."/>
            <person name="Linde D."/>
            <person name="Babiker R."/>
            <person name="Drula E."/>
            <person name="Ayuso-Fernandez I."/>
            <person name="Pacheco R."/>
            <person name="Padilla G."/>
            <person name="Ferreira P."/>
            <person name="Barriuso J."/>
            <person name="Kellner H."/>
            <person name="Castanera R."/>
            <person name="Alfaro M."/>
            <person name="Ramirez L."/>
            <person name="Pisabarro A.G."/>
            <person name="Kuo A."/>
            <person name="Tritt A."/>
            <person name="Lipzen A."/>
            <person name="He G."/>
            <person name="Yan M."/>
            <person name="Ng V."/>
            <person name="Cullen D."/>
            <person name="Martin F."/>
            <person name="Rosso M.-N."/>
            <person name="Henrissat B."/>
            <person name="Hibbett D."/>
            <person name="Martinez A.T."/>
            <person name="Grigoriev I.V."/>
        </authorList>
    </citation>
    <scope>NUCLEOTIDE SEQUENCE</scope>
    <source>
        <strain evidence="10">CBS 506.95</strain>
    </source>
</reference>
<evidence type="ECO:0000313" key="10">
    <source>
        <dbReference type="EMBL" id="KAF9530178.1"/>
    </source>
</evidence>
<keyword evidence="3 6" id="KW-0479">Metal-binding</keyword>
<feature type="region of interest" description="Disordered" evidence="7">
    <location>
        <begin position="311"/>
        <end position="344"/>
    </location>
</feature>
<dbReference type="Pfam" id="PF00107">
    <property type="entry name" value="ADH_zinc_N"/>
    <property type="match status" value="1"/>
</dbReference>
<keyword evidence="11" id="KW-1185">Reference proteome</keyword>
<dbReference type="EMBL" id="MU157841">
    <property type="protein sequence ID" value="KAF9530178.1"/>
    <property type="molecule type" value="Genomic_DNA"/>
</dbReference>
<protein>
    <submittedName>
        <fullName evidence="10">Chaperonin 10-like protein</fullName>
    </submittedName>
</protein>
<dbReference type="SUPFAM" id="SSF50129">
    <property type="entry name" value="GroES-like"/>
    <property type="match status" value="1"/>
</dbReference>